<dbReference type="Pfam" id="PF00583">
    <property type="entry name" value="Acetyltransf_1"/>
    <property type="match status" value="1"/>
</dbReference>
<sequence>MAELRIMTADEFQTYLQQGMRSYAAEKVKAEKISLSKATTLAQNEYQTLLPNGLETEKNYFYMVEEDDQVKGYIWLAAYRGNDEIAFVYDINIYPDFQNQGLGTQTLELATEKMKQYGYKYLRVHVFGHNKRAIHVYEKLGLHATDIVMEKEI</sequence>
<gene>
    <name evidence="2" type="ORF">G9403_08325</name>
</gene>
<evidence type="ECO:0000259" key="1">
    <source>
        <dbReference type="PROSITE" id="PS51186"/>
    </source>
</evidence>
<dbReference type="SUPFAM" id="SSF55729">
    <property type="entry name" value="Acyl-CoA N-acyltransferases (Nat)"/>
    <property type="match status" value="1"/>
</dbReference>
<dbReference type="RefSeq" id="WP_277362443.1">
    <property type="nucleotide sequence ID" value="NZ_JAANXN010000011.1"/>
</dbReference>
<evidence type="ECO:0000313" key="3">
    <source>
        <dbReference type="Proteomes" id="UP001215461"/>
    </source>
</evidence>
<feature type="domain" description="N-acetyltransferase" evidence="1">
    <location>
        <begin position="2"/>
        <end position="153"/>
    </location>
</feature>
<comment type="caution">
    <text evidence="2">The sequence shown here is derived from an EMBL/GenBank/DDBJ whole genome shotgun (WGS) entry which is preliminary data.</text>
</comment>
<dbReference type="Proteomes" id="UP001215461">
    <property type="component" value="Unassembled WGS sequence"/>
</dbReference>
<dbReference type="Gene3D" id="3.40.630.30">
    <property type="match status" value="1"/>
</dbReference>
<dbReference type="InterPro" id="IPR016181">
    <property type="entry name" value="Acyl_CoA_acyltransferase"/>
</dbReference>
<organism evidence="2 3">
    <name type="scientific">Weissella paramesenteroides</name>
    <name type="common">Leuconostoc paramesenteroides</name>
    <dbReference type="NCBI Taxonomy" id="1249"/>
    <lineage>
        <taxon>Bacteria</taxon>
        <taxon>Bacillati</taxon>
        <taxon>Bacillota</taxon>
        <taxon>Bacilli</taxon>
        <taxon>Lactobacillales</taxon>
        <taxon>Lactobacillaceae</taxon>
        <taxon>Weissella</taxon>
    </lineage>
</organism>
<dbReference type="InterPro" id="IPR000182">
    <property type="entry name" value="GNAT_dom"/>
</dbReference>
<dbReference type="PROSITE" id="PS51186">
    <property type="entry name" value="GNAT"/>
    <property type="match status" value="1"/>
</dbReference>
<protein>
    <submittedName>
        <fullName evidence="2">GNAT family N-acetyltransferase</fullName>
    </submittedName>
</protein>
<reference evidence="2 3" key="1">
    <citation type="submission" date="2020-03" db="EMBL/GenBank/DDBJ databases">
        <title>Comparative genomics of Weissella paramesenteroides.</title>
        <authorList>
            <person name="Kant R."/>
            <person name="Takala T."/>
            <person name="Saris P."/>
        </authorList>
    </citation>
    <scope>NUCLEOTIDE SEQUENCE [LARGE SCALE GENOMIC DNA]</scope>
    <source>
        <strain evidence="2 3">SJ27-4</strain>
    </source>
</reference>
<dbReference type="AlphaFoldDB" id="A0ABD4XK85"/>
<name>A0ABD4XK85_WEIPA</name>
<accession>A0ABD4XK85</accession>
<dbReference type="EMBL" id="JAANXN010000011">
    <property type="protein sequence ID" value="MDF8371640.1"/>
    <property type="molecule type" value="Genomic_DNA"/>
</dbReference>
<dbReference type="CDD" id="cd04301">
    <property type="entry name" value="NAT_SF"/>
    <property type="match status" value="1"/>
</dbReference>
<evidence type="ECO:0000313" key="2">
    <source>
        <dbReference type="EMBL" id="MDF8371640.1"/>
    </source>
</evidence>
<proteinExistence type="predicted"/>